<protein>
    <submittedName>
        <fullName evidence="1">Amino acid regulated cytosolic protein</fullName>
    </submittedName>
</protein>
<dbReference type="AlphaFoldDB" id="A0A0J9E172"/>
<organism evidence="1 2">
    <name type="scientific">Candidatus Rhodobacter oscarellae</name>
    <dbReference type="NCBI Taxonomy" id="1675527"/>
    <lineage>
        <taxon>Bacteria</taxon>
        <taxon>Pseudomonadati</taxon>
        <taxon>Pseudomonadota</taxon>
        <taxon>Alphaproteobacteria</taxon>
        <taxon>Rhodobacterales</taxon>
        <taxon>Rhodobacter group</taxon>
        <taxon>Rhodobacter</taxon>
    </lineage>
</organism>
<accession>A0A0J9E172</accession>
<evidence type="ECO:0000313" key="1">
    <source>
        <dbReference type="EMBL" id="KMW56437.1"/>
    </source>
</evidence>
<proteinExistence type="predicted"/>
<dbReference type="EMBL" id="LFTY01000002">
    <property type="protein sequence ID" value="KMW56437.1"/>
    <property type="molecule type" value="Genomic_DNA"/>
</dbReference>
<dbReference type="PANTHER" id="PTHR38605:SF1">
    <property type="entry name" value="ATPASE"/>
    <property type="match status" value="1"/>
</dbReference>
<dbReference type="PIRSF" id="PIRSF019381">
    <property type="entry name" value="YcjX"/>
    <property type="match status" value="1"/>
</dbReference>
<dbReference type="Pfam" id="PF04317">
    <property type="entry name" value="DUF463"/>
    <property type="match status" value="1"/>
</dbReference>
<evidence type="ECO:0000313" key="2">
    <source>
        <dbReference type="Proteomes" id="UP000037178"/>
    </source>
</evidence>
<dbReference type="RefSeq" id="WP_049642328.1">
    <property type="nucleotide sequence ID" value="NZ_LFTY01000002.1"/>
</dbReference>
<dbReference type="PATRIC" id="fig|1675527.3.peg.1476"/>
<sequence>MILGDIADGLTRGVERTSDAISGALFEPTVRLGVTGLSRAGKTVFITSLVANLLDRARMPGLAAAQQGRIQAAYLQPQPDDTVPRFDYETHLAALTAPEPHWPASTRAVSQLRLSLRVKPDGLLAGLQNPRTIHLDIVDYPGEWLLDLELLDLSYAEWSRQVLERIAERSSAAAFIEAAGATDPATPFDEGTARALAASFTAYLNAARVAGYSDCTPGRFLLPGEMEGSPALTFAPLPQPDRAPRRSLWREMERRYNAYVRGVVKPFFRDHFARIDRQVVLVDALGAIHHGPRATEDLRRAMADILAAFRPGRNGFLSQLFLGKRVERILFAATKADHLHQAQHGQLAAIMEALLKDAKTRADFAGAKTAAMAIASLRATVQERRDHQGKQLDLVRGRLADGRQAAFHPGDLPQDPARILSPAREGAERWLDADYQAMSFAPASLSLKPGEGPPHIRLDQAIQFLIGDKL</sequence>
<name>A0A0J9E172_9RHOB</name>
<reference evidence="1 2" key="1">
    <citation type="submission" date="2015-06" db="EMBL/GenBank/DDBJ databases">
        <title>Draft genome sequence of an Alphaproteobacteria species associated to the Mediterranean sponge Oscarella lobularis.</title>
        <authorList>
            <person name="Jourda C."/>
            <person name="Santini S."/>
            <person name="Claverie J.-M."/>
        </authorList>
    </citation>
    <scope>NUCLEOTIDE SEQUENCE [LARGE SCALE GENOMIC DNA]</scope>
    <source>
        <strain evidence="1">IGS</strain>
    </source>
</reference>
<keyword evidence="2" id="KW-1185">Reference proteome</keyword>
<dbReference type="OrthoDB" id="9777645at2"/>
<dbReference type="PANTHER" id="PTHR38605">
    <property type="entry name" value="ATPASE-RELATED"/>
    <property type="match status" value="1"/>
</dbReference>
<comment type="caution">
    <text evidence="1">The sequence shown here is derived from an EMBL/GenBank/DDBJ whole genome shotgun (WGS) entry which is preliminary data.</text>
</comment>
<gene>
    <name evidence="1" type="ORF">AIOL_001391</name>
</gene>
<dbReference type="Proteomes" id="UP000037178">
    <property type="component" value="Unassembled WGS sequence"/>
</dbReference>
<dbReference type="STRING" id="1675527.AIOL_001391"/>
<dbReference type="InterPro" id="IPR007413">
    <property type="entry name" value="YcjX-like"/>
</dbReference>